<evidence type="ECO:0000256" key="5">
    <source>
        <dbReference type="ARBA" id="ARBA00022516"/>
    </source>
</evidence>
<comment type="similarity">
    <text evidence="4">Belongs to the membrane-bound acyltransferase family.</text>
</comment>
<keyword evidence="20" id="KW-1185">Reference proteome</keyword>
<dbReference type="FunCoup" id="T1I5E5">
    <property type="interactions" value="245"/>
</dbReference>
<sequence>MVNVVVPDNGGFLFSLAESLGTSVPALRLLITVLTGYPIALIHRYYLVGKPPAIQHVFFVASGLALGYYNFGLDILHTTANMLVVYTILKTIGGTIHSVLMILSINMTYLLVGYYVTGTESYDIVWTMPHCILVLRLSGLAFDLYDGSLPEDKLSKDSKKLALREVPSLLEIGGYLYFPTSFMVGPQFPMRRYKDFVAGKFKEPHERLPQCVYPAAERALYGFIYLILYTVGSAIYSDHYILGEEYSQKPFLQRFFELGVWAHIVLYKYISCWLICEGSCILIGLTYNGKDLNGRAKWDGCANVDIKLFEYAQNFSHDYIDSFNINTNFWVFQYIYKRLKFLGNKYLSQIGVLLFLSVWHGFHSGYYVCFATEFFAVAMEKDLEQILIKNETFLQYLKKPYVCEIKWVILKIYTIVFMGPCVAPLALLSFSKWWHVYKNVYCVSPLMWILWPVYKPIIKQIFPKKVHVQ</sequence>
<dbReference type="GO" id="GO:0016020">
    <property type="term" value="C:membrane"/>
    <property type="evidence" value="ECO:0007669"/>
    <property type="project" value="UniProtKB-SubCell"/>
</dbReference>
<dbReference type="HOGENOM" id="CLU_011340_6_0_1"/>
<keyword evidence="13" id="KW-1208">Phospholipid metabolism</keyword>
<evidence type="ECO:0000256" key="3">
    <source>
        <dbReference type="ARBA" id="ARBA00005074"/>
    </source>
</evidence>
<keyword evidence="5" id="KW-0444">Lipid biosynthesis</keyword>
<dbReference type="eggNOG" id="KOG2705">
    <property type="taxonomic scope" value="Eukaryota"/>
</dbReference>
<comment type="pathway">
    <text evidence="15">Phospholipid metabolism.</text>
</comment>
<evidence type="ECO:0000256" key="12">
    <source>
        <dbReference type="ARBA" id="ARBA00023209"/>
    </source>
</evidence>
<dbReference type="GO" id="GO:0006656">
    <property type="term" value="P:phosphatidylcholine biosynthetic process"/>
    <property type="evidence" value="ECO:0007669"/>
    <property type="project" value="TreeGrafter"/>
</dbReference>
<evidence type="ECO:0000256" key="1">
    <source>
        <dbReference type="ARBA" id="ARBA00004141"/>
    </source>
</evidence>
<comment type="subcellular location">
    <subcellularLocation>
        <location evidence="2">Endoplasmic reticulum</location>
    </subcellularLocation>
    <subcellularLocation>
        <location evidence="1">Membrane</location>
        <topology evidence="1">Multi-pass membrane protein</topology>
    </subcellularLocation>
</comment>
<keyword evidence="7" id="KW-0812">Transmembrane</keyword>
<accession>T1I5E5</accession>
<organism evidence="19 20">
    <name type="scientific">Rhodnius prolixus</name>
    <name type="common">Triatomid bug</name>
    <dbReference type="NCBI Taxonomy" id="13249"/>
    <lineage>
        <taxon>Eukaryota</taxon>
        <taxon>Metazoa</taxon>
        <taxon>Ecdysozoa</taxon>
        <taxon>Arthropoda</taxon>
        <taxon>Hexapoda</taxon>
        <taxon>Insecta</taxon>
        <taxon>Pterygota</taxon>
        <taxon>Neoptera</taxon>
        <taxon>Paraneoptera</taxon>
        <taxon>Hemiptera</taxon>
        <taxon>Heteroptera</taxon>
        <taxon>Panheteroptera</taxon>
        <taxon>Cimicomorpha</taxon>
        <taxon>Reduviidae</taxon>
        <taxon>Triatominae</taxon>
        <taxon>Rhodnius</taxon>
    </lineage>
</organism>
<dbReference type="GeneID" id="141451868"/>
<evidence type="ECO:0000256" key="14">
    <source>
        <dbReference type="ARBA" id="ARBA00023315"/>
    </source>
</evidence>
<protein>
    <recommendedName>
        <fullName evidence="18">Lysophospholipid acyltransferase 5</fullName>
        <ecNumber evidence="16">2.3.1.23</ecNumber>
        <ecNumber evidence="17">2.3.1.n6</ecNumber>
    </recommendedName>
</protein>
<dbReference type="InterPro" id="IPR004299">
    <property type="entry name" value="MBOAT_fam"/>
</dbReference>
<dbReference type="EC" id="2.3.1.n6" evidence="17"/>
<dbReference type="EMBL" id="ACPB03014450">
    <property type="status" value="NOT_ANNOTATED_CDS"/>
    <property type="molecule type" value="Genomic_DNA"/>
</dbReference>
<dbReference type="VEuPathDB" id="VectorBase:RPRC011514"/>
<evidence type="ECO:0000256" key="16">
    <source>
        <dbReference type="ARBA" id="ARBA00026120"/>
    </source>
</evidence>
<keyword evidence="11" id="KW-0472">Membrane</keyword>
<keyword evidence="9" id="KW-1133">Transmembrane helix</keyword>
<dbReference type="GO" id="GO:0047184">
    <property type="term" value="F:1-acylglycerophosphocholine O-acyltransferase activity"/>
    <property type="evidence" value="ECO:0007669"/>
    <property type="project" value="UniProtKB-EC"/>
</dbReference>
<dbReference type="RefSeq" id="XP_073979721.1">
    <property type="nucleotide sequence ID" value="XM_074123620.1"/>
</dbReference>
<dbReference type="AlphaFoldDB" id="T1I5E5"/>
<evidence type="ECO:0000256" key="10">
    <source>
        <dbReference type="ARBA" id="ARBA00023098"/>
    </source>
</evidence>
<dbReference type="EnsemblMetazoa" id="RPRC011514-RA">
    <property type="protein sequence ID" value="RPRC011514-PA"/>
    <property type="gene ID" value="RPRC011514"/>
</dbReference>
<dbReference type="STRING" id="13249.T1I5E5"/>
<dbReference type="GO" id="GO:0030258">
    <property type="term" value="P:lipid modification"/>
    <property type="evidence" value="ECO:0007669"/>
    <property type="project" value="TreeGrafter"/>
</dbReference>
<dbReference type="Proteomes" id="UP000015103">
    <property type="component" value="Unassembled WGS sequence"/>
</dbReference>
<dbReference type="EC" id="2.3.1.23" evidence="16"/>
<dbReference type="PANTHER" id="PTHR13906:SF14">
    <property type="entry name" value="LYSOPHOSPHOLIPID ACYLTRANSFERASE 5"/>
    <property type="match status" value="1"/>
</dbReference>
<dbReference type="GO" id="GO:0005783">
    <property type="term" value="C:endoplasmic reticulum"/>
    <property type="evidence" value="ECO:0007669"/>
    <property type="project" value="UniProtKB-SubCell"/>
</dbReference>
<dbReference type="InParanoid" id="T1I5E5"/>
<evidence type="ECO:0000256" key="4">
    <source>
        <dbReference type="ARBA" id="ARBA00010323"/>
    </source>
</evidence>
<evidence type="ECO:0000256" key="18">
    <source>
        <dbReference type="ARBA" id="ARBA00039721"/>
    </source>
</evidence>
<evidence type="ECO:0000256" key="2">
    <source>
        <dbReference type="ARBA" id="ARBA00004240"/>
    </source>
</evidence>
<keyword evidence="6" id="KW-0808">Transferase</keyword>
<comment type="pathway">
    <text evidence="3">Lipid metabolism; phospholipid metabolism.</text>
</comment>
<evidence type="ECO:0000256" key="9">
    <source>
        <dbReference type="ARBA" id="ARBA00022989"/>
    </source>
</evidence>
<evidence type="ECO:0000256" key="17">
    <source>
        <dbReference type="ARBA" id="ARBA00038923"/>
    </source>
</evidence>
<evidence type="ECO:0000256" key="13">
    <source>
        <dbReference type="ARBA" id="ARBA00023264"/>
    </source>
</evidence>
<dbReference type="GO" id="GO:0071617">
    <property type="term" value="F:lysophospholipid acyltransferase activity"/>
    <property type="evidence" value="ECO:0007669"/>
    <property type="project" value="TreeGrafter"/>
</dbReference>
<evidence type="ECO:0000256" key="11">
    <source>
        <dbReference type="ARBA" id="ARBA00023136"/>
    </source>
</evidence>
<dbReference type="PANTHER" id="PTHR13906">
    <property type="entry name" value="PORCUPINE"/>
    <property type="match status" value="1"/>
</dbReference>
<keyword evidence="8" id="KW-0256">Endoplasmic reticulum</keyword>
<evidence type="ECO:0000256" key="7">
    <source>
        <dbReference type="ARBA" id="ARBA00022692"/>
    </source>
</evidence>
<evidence type="ECO:0000256" key="15">
    <source>
        <dbReference type="ARBA" id="ARBA00025707"/>
    </source>
</evidence>
<dbReference type="InterPro" id="IPR049941">
    <property type="entry name" value="LPLAT_7/PORCN-like"/>
</dbReference>
<evidence type="ECO:0000313" key="20">
    <source>
        <dbReference type="Proteomes" id="UP000015103"/>
    </source>
</evidence>
<name>T1I5E5_RHOPR</name>
<keyword evidence="12" id="KW-0594">Phospholipid biosynthesis</keyword>
<evidence type="ECO:0000256" key="6">
    <source>
        <dbReference type="ARBA" id="ARBA00022679"/>
    </source>
</evidence>
<keyword evidence="10" id="KW-0443">Lipid metabolism</keyword>
<evidence type="ECO:0000313" key="19">
    <source>
        <dbReference type="EnsemblMetazoa" id="RPRC011514-PA"/>
    </source>
</evidence>
<reference evidence="19" key="1">
    <citation type="submission" date="2015-05" db="UniProtKB">
        <authorList>
            <consortium name="EnsemblMetazoa"/>
        </authorList>
    </citation>
    <scope>IDENTIFICATION</scope>
</reference>
<dbReference type="OMA" id="NAWVSRY"/>
<proteinExistence type="inferred from homology"/>
<evidence type="ECO:0000256" key="8">
    <source>
        <dbReference type="ARBA" id="ARBA00022824"/>
    </source>
</evidence>
<dbReference type="Pfam" id="PF03062">
    <property type="entry name" value="MBOAT"/>
    <property type="match status" value="1"/>
</dbReference>
<keyword evidence="14" id="KW-0012">Acyltransferase</keyword>